<proteinExistence type="inferred from homology"/>
<dbReference type="PANTHER" id="PTHR12087">
    <property type="entry name" value="ORIGIN RECOGNITION COMPLEX SUBUNIT 4"/>
    <property type="match status" value="1"/>
</dbReference>
<keyword evidence="10" id="KW-1185">Reference proteome</keyword>
<feature type="domain" description="Origin recognition complex subunit 4 C-terminal" evidence="8">
    <location>
        <begin position="455"/>
        <end position="680"/>
    </location>
</feature>
<evidence type="ECO:0000256" key="4">
    <source>
        <dbReference type="ARBA" id="ARBA00023125"/>
    </source>
</evidence>
<evidence type="ECO:0000256" key="2">
    <source>
        <dbReference type="ARBA" id="ARBA00005334"/>
    </source>
</evidence>
<feature type="domain" description="Orc1-like AAA ATPase" evidence="7">
    <location>
        <begin position="199"/>
        <end position="393"/>
    </location>
</feature>
<evidence type="ECO:0000256" key="5">
    <source>
        <dbReference type="ARBA" id="ARBA00023242"/>
    </source>
</evidence>
<feature type="compositionally biased region" description="Low complexity" evidence="6">
    <location>
        <begin position="58"/>
        <end position="70"/>
    </location>
</feature>
<feature type="region of interest" description="Disordered" evidence="6">
    <location>
        <begin position="296"/>
        <end position="329"/>
    </location>
</feature>
<dbReference type="InterPro" id="IPR032705">
    <property type="entry name" value="ORC4_C"/>
</dbReference>
<dbReference type="GO" id="GO:0006270">
    <property type="term" value="P:DNA replication initiation"/>
    <property type="evidence" value="ECO:0007669"/>
    <property type="project" value="TreeGrafter"/>
</dbReference>
<dbReference type="GO" id="GO:0003688">
    <property type="term" value="F:DNA replication origin binding"/>
    <property type="evidence" value="ECO:0007669"/>
    <property type="project" value="TreeGrafter"/>
</dbReference>
<sequence length="703" mass="73130">MSPPQQRTSGRKRRAPTHLDEASQSPPPLTKRPRKAVAAAQAGGSKPKAARTTKAKQRTASASKSASAQPEGAQDGAASTNGAQDGPSLAAANMSPAEQPGQASGSAGAAVHGAAPPAPLAAPDPTTSARSPSPVITREAPEEIELSASPSPQPQALGASALTALPADVLEAHLPGARARVLQLLAGSLPPPRTQGAECVGLGKQWTDLRGALFSTVAMGEGNSALVIGTRGTGKSLLLHSALRSLPADKPFHHVHLDASVQTTDALAMRELARQLVHAGAITVPDQERLGLSRTIGGLEDDDEASEVSDDEEDEDAAAQAEAKPEATEEELKEAVAGAVLSSIATTTSTLLTLLSGAPAGALPLVISLGTFDAFTPRPRQALLYVLLDAVQAGSYAPGLAVIGMTSRLDTTDLLEKRVRSRFSGRSINVYPPGAAAWQALARTALEQGLSPSLDASAFNTAWSQDVERIMGDGAFQQLLRGQHELNADVRALYRIFTVAVSALSPAAPELDPRSFVNAALVQRADATESVLGDLTTPEFALLVAAKHLATRDRSVFNFEMCFAELARWAKRAQREREGAGTGGLGLVGDGSTRSARRTVQRSGGGKEGGALADRHRAMMSFNSLLELELFLPDAMFATISHLPGPQAGSAALSRTARGAVRTEYLRVRCALDAPVIARAARSRARREALSTSLIQWATAASG</sequence>
<comment type="subcellular location">
    <subcellularLocation>
        <location evidence="1">Nucleus</location>
    </subcellularLocation>
</comment>
<dbReference type="OrthoDB" id="343623at2759"/>
<accession>A0A316Z131</accession>
<evidence type="ECO:0000313" key="10">
    <source>
        <dbReference type="Proteomes" id="UP000245946"/>
    </source>
</evidence>
<feature type="compositionally biased region" description="Basic residues" evidence="6">
    <location>
        <begin position="48"/>
        <end position="57"/>
    </location>
</feature>
<dbReference type="Gene3D" id="3.40.50.300">
    <property type="entry name" value="P-loop containing nucleotide triphosphate hydrolases"/>
    <property type="match status" value="1"/>
</dbReference>
<feature type="region of interest" description="Disordered" evidence="6">
    <location>
        <begin position="1"/>
        <end position="136"/>
    </location>
</feature>
<name>A0A316Z131_9BASI</name>
<dbReference type="InterPro" id="IPR041664">
    <property type="entry name" value="AAA_16"/>
</dbReference>
<comment type="similarity">
    <text evidence="2">Belongs to the ORC4 family.</text>
</comment>
<feature type="compositionally biased region" description="Gly residues" evidence="6">
    <location>
        <begin position="580"/>
        <end position="589"/>
    </location>
</feature>
<keyword evidence="3" id="KW-0235">DNA replication</keyword>
<dbReference type="InterPro" id="IPR016527">
    <property type="entry name" value="ORC4"/>
</dbReference>
<dbReference type="Proteomes" id="UP000245946">
    <property type="component" value="Unassembled WGS sequence"/>
</dbReference>
<evidence type="ECO:0000313" key="9">
    <source>
        <dbReference type="EMBL" id="PWN95480.1"/>
    </source>
</evidence>
<dbReference type="AlphaFoldDB" id="A0A316Z131"/>
<dbReference type="Pfam" id="PF13191">
    <property type="entry name" value="AAA_16"/>
    <property type="match status" value="1"/>
</dbReference>
<feature type="compositionally biased region" description="Acidic residues" evidence="6">
    <location>
        <begin position="299"/>
        <end position="317"/>
    </location>
</feature>
<keyword evidence="5" id="KW-0539">Nucleus</keyword>
<dbReference type="STRING" id="58919.A0A316Z131"/>
<reference evidence="9 10" key="1">
    <citation type="journal article" date="2018" name="Mol. Biol. Evol.">
        <title>Broad Genomic Sampling Reveals a Smut Pathogenic Ancestry of the Fungal Clade Ustilaginomycotina.</title>
        <authorList>
            <person name="Kijpornyongpan T."/>
            <person name="Mondo S.J."/>
            <person name="Barry K."/>
            <person name="Sandor L."/>
            <person name="Lee J."/>
            <person name="Lipzen A."/>
            <person name="Pangilinan J."/>
            <person name="LaButti K."/>
            <person name="Hainaut M."/>
            <person name="Henrissat B."/>
            <person name="Grigoriev I.V."/>
            <person name="Spatafora J.W."/>
            <person name="Aime M.C."/>
        </authorList>
    </citation>
    <scope>NUCLEOTIDE SEQUENCE [LARGE SCALE GENOMIC DNA]</scope>
    <source>
        <strain evidence="9 10">MCA 4186</strain>
    </source>
</reference>
<dbReference type="GeneID" id="37270867"/>
<dbReference type="RefSeq" id="XP_025595759.1">
    <property type="nucleotide sequence ID" value="XM_025743323.1"/>
</dbReference>
<gene>
    <name evidence="9" type="ORF">FA09DRAFT_332121</name>
</gene>
<dbReference type="SUPFAM" id="SSF52540">
    <property type="entry name" value="P-loop containing nucleoside triphosphate hydrolases"/>
    <property type="match status" value="1"/>
</dbReference>
<evidence type="ECO:0000259" key="7">
    <source>
        <dbReference type="Pfam" id="PF13191"/>
    </source>
</evidence>
<dbReference type="GO" id="GO:0005664">
    <property type="term" value="C:nuclear origin of replication recognition complex"/>
    <property type="evidence" value="ECO:0007669"/>
    <property type="project" value="TreeGrafter"/>
</dbReference>
<evidence type="ECO:0000259" key="8">
    <source>
        <dbReference type="Pfam" id="PF14629"/>
    </source>
</evidence>
<protein>
    <submittedName>
        <fullName evidence="9">Uncharacterized protein</fullName>
    </submittedName>
</protein>
<feature type="region of interest" description="Disordered" evidence="6">
    <location>
        <begin position="580"/>
        <end position="611"/>
    </location>
</feature>
<evidence type="ECO:0000256" key="6">
    <source>
        <dbReference type="SAM" id="MobiDB-lite"/>
    </source>
</evidence>
<dbReference type="Pfam" id="PF14629">
    <property type="entry name" value="ORC4_C"/>
    <property type="match status" value="1"/>
</dbReference>
<feature type="compositionally biased region" description="Low complexity" evidence="6">
    <location>
        <begin position="97"/>
        <end position="115"/>
    </location>
</feature>
<evidence type="ECO:0000256" key="1">
    <source>
        <dbReference type="ARBA" id="ARBA00004123"/>
    </source>
</evidence>
<dbReference type="EMBL" id="KZ819304">
    <property type="protein sequence ID" value="PWN95480.1"/>
    <property type="molecule type" value="Genomic_DNA"/>
</dbReference>
<dbReference type="PANTHER" id="PTHR12087:SF0">
    <property type="entry name" value="ORIGIN RECOGNITION COMPLEX SUBUNIT 4"/>
    <property type="match status" value="1"/>
</dbReference>
<dbReference type="InterPro" id="IPR027417">
    <property type="entry name" value="P-loop_NTPase"/>
</dbReference>
<organism evidence="9 10">
    <name type="scientific">Tilletiopsis washingtonensis</name>
    <dbReference type="NCBI Taxonomy" id="58919"/>
    <lineage>
        <taxon>Eukaryota</taxon>
        <taxon>Fungi</taxon>
        <taxon>Dikarya</taxon>
        <taxon>Basidiomycota</taxon>
        <taxon>Ustilaginomycotina</taxon>
        <taxon>Exobasidiomycetes</taxon>
        <taxon>Entylomatales</taxon>
        <taxon>Entylomatales incertae sedis</taxon>
        <taxon>Tilletiopsis</taxon>
    </lineage>
</organism>
<evidence type="ECO:0000256" key="3">
    <source>
        <dbReference type="ARBA" id="ARBA00022705"/>
    </source>
</evidence>
<keyword evidence="4" id="KW-0238">DNA-binding</keyword>